<dbReference type="Proteomes" id="UP000092124">
    <property type="component" value="Unassembled WGS sequence"/>
</dbReference>
<dbReference type="AlphaFoldDB" id="A0A1A6GF60"/>
<name>A0A1A6GF60_NEOLE</name>
<dbReference type="SUPFAM" id="SSF51126">
    <property type="entry name" value="Pectin lyase-like"/>
    <property type="match status" value="1"/>
</dbReference>
<evidence type="ECO:0000313" key="3">
    <source>
        <dbReference type="Proteomes" id="UP000092124"/>
    </source>
</evidence>
<accession>A0A1A6GF60</accession>
<evidence type="ECO:0000313" key="2">
    <source>
        <dbReference type="EMBL" id="OBS63942.1"/>
    </source>
</evidence>
<comment type="caution">
    <text evidence="2">The sequence shown here is derived from an EMBL/GenBank/DDBJ whole genome shotgun (WGS) entry which is preliminary data.</text>
</comment>
<feature type="non-terminal residue" evidence="2">
    <location>
        <position position="200"/>
    </location>
</feature>
<gene>
    <name evidence="2" type="ORF">A6R68_07519</name>
</gene>
<dbReference type="OrthoDB" id="120976at2759"/>
<dbReference type="PANTHER" id="PTHR46769">
    <property type="entry name" value="POLYCYSTIC KIDNEY AND HEPATIC DISEASE 1 (AUTOSOMAL RECESSIVE)-LIKE 1"/>
    <property type="match status" value="1"/>
</dbReference>
<dbReference type="STRING" id="56216.A0A1A6GF60"/>
<protein>
    <submittedName>
        <fullName evidence="2">Uncharacterized protein</fullName>
    </submittedName>
</protein>
<reference evidence="2 3" key="1">
    <citation type="submission" date="2016-06" db="EMBL/GenBank/DDBJ databases">
        <title>The Draft Genome Sequence and Annotation of the Desert Woodrat Neotoma lepida.</title>
        <authorList>
            <person name="Campbell M."/>
            <person name="Oakeson K.F."/>
            <person name="Yandell M."/>
            <person name="Halpert J.R."/>
            <person name="Dearing D."/>
        </authorList>
    </citation>
    <scope>NUCLEOTIDE SEQUENCE [LARGE SCALE GENOMIC DNA]</scope>
    <source>
        <strain evidence="2">417</strain>
        <tissue evidence="2">Liver</tissue>
    </source>
</reference>
<keyword evidence="3" id="KW-1185">Reference proteome</keyword>
<organism evidence="2 3">
    <name type="scientific">Neotoma lepida</name>
    <name type="common">Desert woodrat</name>
    <dbReference type="NCBI Taxonomy" id="56216"/>
    <lineage>
        <taxon>Eukaryota</taxon>
        <taxon>Metazoa</taxon>
        <taxon>Chordata</taxon>
        <taxon>Craniata</taxon>
        <taxon>Vertebrata</taxon>
        <taxon>Euteleostomi</taxon>
        <taxon>Mammalia</taxon>
        <taxon>Eutheria</taxon>
        <taxon>Euarchontoglires</taxon>
        <taxon>Glires</taxon>
        <taxon>Rodentia</taxon>
        <taxon>Myomorpha</taxon>
        <taxon>Muroidea</taxon>
        <taxon>Cricetidae</taxon>
        <taxon>Neotominae</taxon>
        <taxon>Neotoma</taxon>
    </lineage>
</organism>
<dbReference type="InterPro" id="IPR052387">
    <property type="entry name" value="Fibrocystin"/>
</dbReference>
<sequence length="200" mass="22155">MGTLEFPVDRSNVLSVACLLIAGGELKVGVYGKLLLHSAYPKKSWVHLGADIAPGNERIIVDDAVDWQPHDKVILSSSSYEPHEAEVLTIKEVKGHHIRIYEHLRYRHIGIKVNYAKDIILHGNVVAGSERLGFHISGHGCSSEVLWSDNVVHSSLHGLHLYKKHEPNNCTGVSGFLAFKNFDYGAMVQTENSVDLQNIT</sequence>
<evidence type="ECO:0000256" key="1">
    <source>
        <dbReference type="ARBA" id="ARBA00022729"/>
    </source>
</evidence>
<proteinExistence type="predicted"/>
<dbReference type="InterPro" id="IPR011050">
    <property type="entry name" value="Pectin_lyase_fold/virulence"/>
</dbReference>
<keyword evidence="1" id="KW-0732">Signal</keyword>
<dbReference type="EMBL" id="LZPO01097639">
    <property type="protein sequence ID" value="OBS63942.1"/>
    <property type="molecule type" value="Genomic_DNA"/>
</dbReference>
<dbReference type="PANTHER" id="PTHR46769:SF1">
    <property type="entry name" value="FIBROCYSTIN"/>
    <property type="match status" value="1"/>
</dbReference>